<sequence length="352" mass="40745">MEKRLKTTPGIRSNLQKRRAEVNLSNLQLTQTSYLQPDRPFPLIIQPVMSGVNLISWAENNKTYIQQELAKHGAILFTGFNIDTPAKFEEFARQVSQSGELFDEYGDLPRDNPGAKVYHSTPYPQDKSILFHNESSHMYRWPMKILFYCVKVAEEDGATPILDCRETYKALDPAIIARFQEKKLMYVRNFIEGLDVSWQSFFQTSNKDRVEEYCRRNNIISEWKGKNHLTTRQICPAIVKHPVTNDMLFFNQLQLHHVSCLEPEIRASMLEMFSENDLPRNVYYGDGSPIEDSLIQEISALYERLAVRFQWHAGDVVMLDNMMAAHARDPFKGTRKILVAMADMITQPEVQS</sequence>
<evidence type="ECO:0000256" key="3">
    <source>
        <dbReference type="ARBA" id="ARBA00023194"/>
    </source>
</evidence>
<dbReference type="PANTHER" id="PTHR10696">
    <property type="entry name" value="GAMMA-BUTYROBETAINE HYDROXYLASE-RELATED"/>
    <property type="match status" value="1"/>
</dbReference>
<evidence type="ECO:0000313" key="6">
    <source>
        <dbReference type="Proteomes" id="UP000287171"/>
    </source>
</evidence>
<dbReference type="InterPro" id="IPR042098">
    <property type="entry name" value="TauD-like_sf"/>
</dbReference>
<comment type="cofactor">
    <cofactor evidence="1">
        <name>Fe(2+)</name>
        <dbReference type="ChEBI" id="CHEBI:29033"/>
    </cofactor>
</comment>
<evidence type="ECO:0000256" key="1">
    <source>
        <dbReference type="ARBA" id="ARBA00001954"/>
    </source>
</evidence>
<proteinExistence type="predicted"/>
<dbReference type="PANTHER" id="PTHR10696:SF56">
    <property type="entry name" value="TAUD_TFDA-LIKE DOMAIN-CONTAINING PROTEIN"/>
    <property type="match status" value="1"/>
</dbReference>
<dbReference type="AlphaFoldDB" id="A0A402BAR9"/>
<gene>
    <name evidence="5" type="ORF">KDA_40020</name>
</gene>
<keyword evidence="6" id="KW-1185">Reference proteome</keyword>
<dbReference type="EMBL" id="BIFT01000001">
    <property type="protein sequence ID" value="GCE28518.1"/>
    <property type="molecule type" value="Genomic_DNA"/>
</dbReference>
<evidence type="ECO:0000259" key="4">
    <source>
        <dbReference type="Pfam" id="PF02668"/>
    </source>
</evidence>
<dbReference type="InterPro" id="IPR003819">
    <property type="entry name" value="TauD/TfdA-like"/>
</dbReference>
<dbReference type="InterPro" id="IPR050411">
    <property type="entry name" value="AlphaKG_dependent_hydroxylases"/>
</dbReference>
<feature type="domain" description="TauD/TfdA-like" evidence="4">
    <location>
        <begin position="51"/>
        <end position="340"/>
    </location>
</feature>
<dbReference type="RefSeq" id="WP_161982258.1">
    <property type="nucleotide sequence ID" value="NZ_BIFT01000001.1"/>
</dbReference>
<evidence type="ECO:0000256" key="2">
    <source>
        <dbReference type="ARBA" id="ARBA00023002"/>
    </source>
</evidence>
<keyword evidence="3" id="KW-0045">Antibiotic biosynthesis</keyword>
<reference evidence="6" key="1">
    <citation type="submission" date="2018-12" db="EMBL/GenBank/DDBJ databases">
        <title>Tengunoibacter tsumagoiensis gen. nov., sp. nov., Dictyobacter kobayashii sp. nov., D. alpinus sp. nov., and D. joshuensis sp. nov. and description of Dictyobacteraceae fam. nov. within the order Ktedonobacterales isolated from Tengu-no-mugimeshi.</title>
        <authorList>
            <person name="Wang C.M."/>
            <person name="Zheng Y."/>
            <person name="Sakai Y."/>
            <person name="Toyoda A."/>
            <person name="Minakuchi Y."/>
            <person name="Abe K."/>
            <person name="Yokota A."/>
            <person name="Yabe S."/>
        </authorList>
    </citation>
    <scope>NUCLEOTIDE SEQUENCE [LARGE SCALE GENOMIC DNA]</scope>
    <source>
        <strain evidence="6">Uno16</strain>
    </source>
</reference>
<evidence type="ECO:0000313" key="5">
    <source>
        <dbReference type="EMBL" id="GCE28518.1"/>
    </source>
</evidence>
<dbReference type="Gene3D" id="3.60.130.10">
    <property type="entry name" value="Clavaminate synthase-like"/>
    <property type="match status" value="1"/>
</dbReference>
<comment type="caution">
    <text evidence="5">The sequence shown here is derived from an EMBL/GenBank/DDBJ whole genome shotgun (WGS) entry which is preliminary data.</text>
</comment>
<protein>
    <submittedName>
        <fullName evidence="5">SyrP protein</fullName>
    </submittedName>
</protein>
<dbReference type="GO" id="GO:0017000">
    <property type="term" value="P:antibiotic biosynthetic process"/>
    <property type="evidence" value="ECO:0007669"/>
    <property type="project" value="UniProtKB-KW"/>
</dbReference>
<accession>A0A402BAR9</accession>
<dbReference type="GO" id="GO:0016491">
    <property type="term" value="F:oxidoreductase activity"/>
    <property type="evidence" value="ECO:0007669"/>
    <property type="project" value="UniProtKB-KW"/>
</dbReference>
<dbReference type="Proteomes" id="UP000287171">
    <property type="component" value="Unassembled WGS sequence"/>
</dbReference>
<keyword evidence="2" id="KW-0560">Oxidoreductase</keyword>
<name>A0A402BAR9_9CHLR</name>
<dbReference type="Pfam" id="PF02668">
    <property type="entry name" value="TauD"/>
    <property type="match status" value="1"/>
</dbReference>
<dbReference type="SUPFAM" id="SSF51197">
    <property type="entry name" value="Clavaminate synthase-like"/>
    <property type="match status" value="1"/>
</dbReference>
<organism evidence="5 6">
    <name type="scientific">Dictyobacter alpinus</name>
    <dbReference type="NCBI Taxonomy" id="2014873"/>
    <lineage>
        <taxon>Bacteria</taxon>
        <taxon>Bacillati</taxon>
        <taxon>Chloroflexota</taxon>
        <taxon>Ktedonobacteria</taxon>
        <taxon>Ktedonobacterales</taxon>
        <taxon>Dictyobacteraceae</taxon>
        <taxon>Dictyobacter</taxon>
    </lineage>
</organism>